<dbReference type="PANTHER" id="PTHR34139:SF1">
    <property type="entry name" value="RNASE MJ1380-RELATED"/>
    <property type="match status" value="1"/>
</dbReference>
<accession>A0A1M6R237</accession>
<evidence type="ECO:0000256" key="1">
    <source>
        <dbReference type="ARBA" id="ARBA00022553"/>
    </source>
</evidence>
<dbReference type="GO" id="GO:0016787">
    <property type="term" value="F:hydrolase activity"/>
    <property type="evidence" value="ECO:0007669"/>
    <property type="project" value="UniProtKB-KW"/>
</dbReference>
<dbReference type="Pfam" id="PF01934">
    <property type="entry name" value="HepT-like"/>
    <property type="match status" value="1"/>
</dbReference>
<evidence type="ECO:0000256" key="4">
    <source>
        <dbReference type="ARBA" id="ARBA00022741"/>
    </source>
</evidence>
<evidence type="ECO:0000256" key="6">
    <source>
        <dbReference type="ARBA" id="ARBA00024207"/>
    </source>
</evidence>
<dbReference type="EMBL" id="FRAM01000002">
    <property type="protein sequence ID" value="SHK26502.1"/>
    <property type="molecule type" value="Genomic_DNA"/>
</dbReference>
<sequence length="114" mass="13807">MAIDKNFLRLIHIFESIIKIEKITQQLSYGEYLQDWIKQDAIIRNFEIIGEASKQITEDFRNNHPEIPWKYASGMRNYLIHEYFNVDFDEVWKTLKEDLPSLKLQIQQLIKEFE</sequence>
<dbReference type="GO" id="GO:0004540">
    <property type="term" value="F:RNA nuclease activity"/>
    <property type="evidence" value="ECO:0007669"/>
    <property type="project" value="InterPro"/>
</dbReference>
<gene>
    <name evidence="7" type="ORF">SAMN05444371_1645</name>
</gene>
<protein>
    <submittedName>
        <fullName evidence="7">Uncharacterized conserved protein, contains HEPN domain</fullName>
    </submittedName>
</protein>
<dbReference type="AlphaFoldDB" id="A0A1M6R237"/>
<dbReference type="GO" id="GO:0000166">
    <property type="term" value="F:nucleotide binding"/>
    <property type="evidence" value="ECO:0007669"/>
    <property type="project" value="UniProtKB-KW"/>
</dbReference>
<keyword evidence="1" id="KW-0597">Phosphoprotein</keyword>
<dbReference type="GO" id="GO:0110001">
    <property type="term" value="C:toxin-antitoxin complex"/>
    <property type="evidence" value="ECO:0007669"/>
    <property type="project" value="InterPro"/>
</dbReference>
<dbReference type="OrthoDB" id="955324at2"/>
<keyword evidence="4" id="KW-0547">Nucleotide-binding</keyword>
<proteinExistence type="inferred from homology"/>
<evidence type="ECO:0000313" key="8">
    <source>
        <dbReference type="Proteomes" id="UP000184498"/>
    </source>
</evidence>
<evidence type="ECO:0000313" key="7">
    <source>
        <dbReference type="EMBL" id="SHK26502.1"/>
    </source>
</evidence>
<keyword evidence="3" id="KW-0540">Nuclease</keyword>
<dbReference type="InterPro" id="IPR008201">
    <property type="entry name" value="HepT-like"/>
</dbReference>
<keyword evidence="8" id="KW-1185">Reference proteome</keyword>
<dbReference type="InterPro" id="IPR037038">
    <property type="entry name" value="HepT-like_sf"/>
</dbReference>
<dbReference type="InterPro" id="IPR051813">
    <property type="entry name" value="HepT_RNase_toxin"/>
</dbReference>
<dbReference type="STRING" id="216903.SAMN05444371_1645"/>
<evidence type="ECO:0000256" key="3">
    <source>
        <dbReference type="ARBA" id="ARBA00022722"/>
    </source>
</evidence>
<reference evidence="8" key="1">
    <citation type="submission" date="2016-11" db="EMBL/GenBank/DDBJ databases">
        <authorList>
            <person name="Varghese N."/>
            <person name="Submissions S."/>
        </authorList>
    </citation>
    <scope>NUCLEOTIDE SEQUENCE [LARGE SCALE GENOMIC DNA]</scope>
    <source>
        <strain evidence="8">DSM 18016</strain>
    </source>
</reference>
<keyword evidence="5" id="KW-0378">Hydrolase</keyword>
<organism evidence="7 8">
    <name type="scientific">Epilithonimonas mollis</name>
    <dbReference type="NCBI Taxonomy" id="216903"/>
    <lineage>
        <taxon>Bacteria</taxon>
        <taxon>Pseudomonadati</taxon>
        <taxon>Bacteroidota</taxon>
        <taxon>Flavobacteriia</taxon>
        <taxon>Flavobacteriales</taxon>
        <taxon>Weeksellaceae</taxon>
        <taxon>Chryseobacterium group</taxon>
        <taxon>Epilithonimonas</taxon>
    </lineage>
</organism>
<dbReference type="Proteomes" id="UP000184498">
    <property type="component" value="Unassembled WGS sequence"/>
</dbReference>
<keyword evidence="2" id="KW-1277">Toxin-antitoxin system</keyword>
<evidence type="ECO:0000256" key="2">
    <source>
        <dbReference type="ARBA" id="ARBA00022649"/>
    </source>
</evidence>
<dbReference type="Gene3D" id="1.20.120.580">
    <property type="entry name" value="bsu32300-like"/>
    <property type="match status" value="1"/>
</dbReference>
<dbReference type="RefSeq" id="WP_072997331.1">
    <property type="nucleotide sequence ID" value="NZ_FRAM01000002.1"/>
</dbReference>
<comment type="similarity">
    <text evidence="6">Belongs to the HepT RNase toxin family.</text>
</comment>
<name>A0A1M6R237_9FLAO</name>
<evidence type="ECO:0000256" key="5">
    <source>
        <dbReference type="ARBA" id="ARBA00022801"/>
    </source>
</evidence>
<dbReference type="PANTHER" id="PTHR34139">
    <property type="entry name" value="UPF0331 PROTEIN MJ0127"/>
    <property type="match status" value="1"/>
</dbReference>